<dbReference type="PANTHER" id="PTHR33091:SF29">
    <property type="entry name" value="SUBTILISIN INHIBITOR 1"/>
    <property type="match status" value="1"/>
</dbReference>
<proteinExistence type="inferred from homology"/>
<dbReference type="EMBL" id="CAJNOR010004283">
    <property type="protein sequence ID" value="CAF1490245.1"/>
    <property type="molecule type" value="Genomic_DNA"/>
</dbReference>
<dbReference type="InterPro" id="IPR036354">
    <property type="entry name" value="Prot_inh_pot1_sf"/>
</dbReference>
<protein>
    <submittedName>
        <fullName evidence="4">Uncharacterized protein</fullName>
    </submittedName>
</protein>
<comment type="caution">
    <text evidence="4">The sequence shown here is derived from an EMBL/GenBank/DDBJ whole genome shotgun (WGS) entry which is preliminary data.</text>
</comment>
<evidence type="ECO:0000313" key="5">
    <source>
        <dbReference type="Proteomes" id="UP000663828"/>
    </source>
</evidence>
<evidence type="ECO:0000256" key="2">
    <source>
        <dbReference type="ARBA" id="ARBA00022690"/>
    </source>
</evidence>
<dbReference type="Gene3D" id="3.30.10.10">
    <property type="entry name" value="Trypsin Inhibitor V, subunit A"/>
    <property type="match status" value="1"/>
</dbReference>
<dbReference type="GO" id="GO:0004867">
    <property type="term" value="F:serine-type endopeptidase inhibitor activity"/>
    <property type="evidence" value="ECO:0007669"/>
    <property type="project" value="UniProtKB-KW"/>
</dbReference>
<keyword evidence="5" id="KW-1185">Reference proteome</keyword>
<keyword evidence="2" id="KW-0646">Protease inhibitor</keyword>
<gene>
    <name evidence="4" type="ORF">XAT740_LOCUS39043</name>
</gene>
<comment type="similarity">
    <text evidence="1">Belongs to the protease inhibitor I13 (potato type I serine protease inhibitor) family.</text>
</comment>
<evidence type="ECO:0000256" key="3">
    <source>
        <dbReference type="ARBA" id="ARBA00022900"/>
    </source>
</evidence>
<evidence type="ECO:0000313" key="4">
    <source>
        <dbReference type="EMBL" id="CAF1490245.1"/>
    </source>
</evidence>
<keyword evidence="3" id="KW-0722">Serine protease inhibitor</keyword>
<dbReference type="AlphaFoldDB" id="A0A815SB27"/>
<reference evidence="4" key="1">
    <citation type="submission" date="2021-02" db="EMBL/GenBank/DDBJ databases">
        <authorList>
            <person name="Nowell W R."/>
        </authorList>
    </citation>
    <scope>NUCLEOTIDE SEQUENCE</scope>
</reference>
<name>A0A815SB27_ADIRI</name>
<dbReference type="Pfam" id="PF00280">
    <property type="entry name" value="potato_inhibit"/>
    <property type="match status" value="1"/>
</dbReference>
<dbReference type="GO" id="GO:0009611">
    <property type="term" value="P:response to wounding"/>
    <property type="evidence" value="ECO:0007669"/>
    <property type="project" value="InterPro"/>
</dbReference>
<accession>A0A815SB27</accession>
<dbReference type="PROSITE" id="PS00285">
    <property type="entry name" value="POTATO_INHIBITOR"/>
    <property type="match status" value="1"/>
</dbReference>
<organism evidence="4 5">
    <name type="scientific">Adineta ricciae</name>
    <name type="common">Rotifer</name>
    <dbReference type="NCBI Taxonomy" id="249248"/>
    <lineage>
        <taxon>Eukaryota</taxon>
        <taxon>Metazoa</taxon>
        <taxon>Spiralia</taxon>
        <taxon>Gnathifera</taxon>
        <taxon>Rotifera</taxon>
        <taxon>Eurotatoria</taxon>
        <taxon>Bdelloidea</taxon>
        <taxon>Adinetida</taxon>
        <taxon>Adinetidae</taxon>
        <taxon>Adineta</taxon>
    </lineage>
</organism>
<dbReference type="SUPFAM" id="SSF54654">
    <property type="entry name" value="CI-2 family of serine protease inhibitors"/>
    <property type="match status" value="1"/>
</dbReference>
<dbReference type="PANTHER" id="PTHR33091">
    <property type="entry name" value="PROTEIN, PUTATIVE, EXPRESSED-RELATED"/>
    <property type="match status" value="1"/>
</dbReference>
<dbReference type="InterPro" id="IPR000864">
    <property type="entry name" value="Prot_inh_pot1"/>
</dbReference>
<dbReference type="Proteomes" id="UP000663828">
    <property type="component" value="Unassembled WGS sequence"/>
</dbReference>
<evidence type="ECO:0000256" key="1">
    <source>
        <dbReference type="ARBA" id="ARBA00008210"/>
    </source>
</evidence>
<sequence>MFHPNSNQQQSFPELVGRTAQEAVAYISSRGLKPVVVQANQPVTMDFSTNRVRIVVDPTGRTVIQTPTVG</sequence>